<feature type="transmembrane region" description="Helical" evidence="1">
    <location>
        <begin position="69"/>
        <end position="89"/>
    </location>
</feature>
<evidence type="ECO:0000256" key="1">
    <source>
        <dbReference type="SAM" id="Phobius"/>
    </source>
</evidence>
<protein>
    <submittedName>
        <fullName evidence="2">DUF3021 family protein</fullName>
    </submittedName>
</protein>
<evidence type="ECO:0000313" key="2">
    <source>
        <dbReference type="EMBL" id="MBB2184718.1"/>
    </source>
</evidence>
<accession>A0A839K5T7</accession>
<feature type="transmembrane region" description="Helical" evidence="1">
    <location>
        <begin position="37"/>
        <end position="57"/>
    </location>
</feature>
<feature type="transmembrane region" description="Helical" evidence="1">
    <location>
        <begin position="101"/>
        <end position="120"/>
    </location>
</feature>
<sequence length="145" mass="16757">MDWIKDIGKTFVYITTGSLISAAIFITIFAPESVLTYHILWQIAGLSLICALGNLIFYSPREYGKKQMWVRRIIHYVYVNLVIIVGGYLCEWLETGFFPEILYLLVVVAIIYFAIMYLIFQKDAKIADTLNRKLSRRGSSEEDEN</sequence>
<organism evidence="2 3">
    <name type="scientific">Variimorphobacter saccharofermentans</name>
    <dbReference type="NCBI Taxonomy" id="2755051"/>
    <lineage>
        <taxon>Bacteria</taxon>
        <taxon>Bacillati</taxon>
        <taxon>Bacillota</taxon>
        <taxon>Clostridia</taxon>
        <taxon>Lachnospirales</taxon>
        <taxon>Lachnospiraceae</taxon>
        <taxon>Variimorphobacter</taxon>
    </lineage>
</organism>
<dbReference type="Proteomes" id="UP000574276">
    <property type="component" value="Unassembled WGS sequence"/>
</dbReference>
<dbReference type="RefSeq" id="WP_228354278.1">
    <property type="nucleotide sequence ID" value="NZ_JACEGA010000001.1"/>
</dbReference>
<dbReference type="AlphaFoldDB" id="A0A839K5T7"/>
<reference evidence="2 3" key="1">
    <citation type="submission" date="2020-07" db="EMBL/GenBank/DDBJ databases">
        <title>Characterization and genome sequencing of isolate MD1, a novel member within the family Lachnospiraceae.</title>
        <authorList>
            <person name="Rettenmaier R."/>
            <person name="Di Bello L."/>
            <person name="Zinser C."/>
            <person name="Scheitz K."/>
            <person name="Liebl W."/>
            <person name="Zverlov V."/>
        </authorList>
    </citation>
    <scope>NUCLEOTIDE SEQUENCE [LARGE SCALE GENOMIC DNA]</scope>
    <source>
        <strain evidence="2 3">MD1</strain>
    </source>
</reference>
<feature type="transmembrane region" description="Helical" evidence="1">
    <location>
        <begin position="12"/>
        <end position="31"/>
    </location>
</feature>
<name>A0A839K5T7_9FIRM</name>
<keyword evidence="1" id="KW-0472">Membrane</keyword>
<gene>
    <name evidence="2" type="ORF">H0486_17770</name>
</gene>
<keyword evidence="1" id="KW-1133">Transmembrane helix</keyword>
<dbReference type="Pfam" id="PF11457">
    <property type="entry name" value="DUF3021"/>
    <property type="match status" value="1"/>
</dbReference>
<keyword evidence="3" id="KW-1185">Reference proteome</keyword>
<dbReference type="InterPro" id="IPR021560">
    <property type="entry name" value="DUF3021"/>
</dbReference>
<evidence type="ECO:0000313" key="3">
    <source>
        <dbReference type="Proteomes" id="UP000574276"/>
    </source>
</evidence>
<comment type="caution">
    <text evidence="2">The sequence shown here is derived from an EMBL/GenBank/DDBJ whole genome shotgun (WGS) entry which is preliminary data.</text>
</comment>
<proteinExistence type="predicted"/>
<keyword evidence="1" id="KW-0812">Transmembrane</keyword>
<dbReference type="EMBL" id="JACEGA010000001">
    <property type="protein sequence ID" value="MBB2184718.1"/>
    <property type="molecule type" value="Genomic_DNA"/>
</dbReference>